<reference evidence="3" key="1">
    <citation type="submission" date="2011-08" db="EMBL/GenBank/DDBJ databases">
        <authorList>
            <person name="Rombauts S."/>
        </authorList>
    </citation>
    <scope>NUCLEOTIDE SEQUENCE</scope>
    <source>
        <strain evidence="3">London</strain>
    </source>
</reference>
<accession>T1JQ55</accession>
<evidence type="ECO:0000313" key="2">
    <source>
        <dbReference type="EnsemblMetazoa" id="tetur01g01980.1"/>
    </source>
</evidence>
<dbReference type="HOGENOM" id="CLU_3415404_0_0_1"/>
<keyword evidence="1" id="KW-0812">Transmembrane</keyword>
<keyword evidence="3" id="KW-1185">Reference proteome</keyword>
<name>T1JQ55_TETUR</name>
<protein>
    <submittedName>
        <fullName evidence="2">Uncharacterized protein</fullName>
    </submittedName>
</protein>
<evidence type="ECO:0000313" key="3">
    <source>
        <dbReference type="Proteomes" id="UP000015104"/>
    </source>
</evidence>
<keyword evidence="1" id="KW-0472">Membrane</keyword>
<dbReference type="EMBL" id="CAEY01000437">
    <property type="status" value="NOT_ANNOTATED_CDS"/>
    <property type="molecule type" value="Genomic_DNA"/>
</dbReference>
<sequence length="27" mass="3323">MNNDMETFFLQLIIVDTCYTVFLFYLK</sequence>
<evidence type="ECO:0000256" key="1">
    <source>
        <dbReference type="SAM" id="Phobius"/>
    </source>
</evidence>
<reference evidence="2" key="2">
    <citation type="submission" date="2015-06" db="UniProtKB">
        <authorList>
            <consortium name="EnsemblMetazoa"/>
        </authorList>
    </citation>
    <scope>IDENTIFICATION</scope>
</reference>
<dbReference type="AlphaFoldDB" id="T1JQ55"/>
<organism evidence="2 3">
    <name type="scientific">Tetranychus urticae</name>
    <name type="common">Two-spotted spider mite</name>
    <dbReference type="NCBI Taxonomy" id="32264"/>
    <lineage>
        <taxon>Eukaryota</taxon>
        <taxon>Metazoa</taxon>
        <taxon>Ecdysozoa</taxon>
        <taxon>Arthropoda</taxon>
        <taxon>Chelicerata</taxon>
        <taxon>Arachnida</taxon>
        <taxon>Acari</taxon>
        <taxon>Acariformes</taxon>
        <taxon>Trombidiformes</taxon>
        <taxon>Prostigmata</taxon>
        <taxon>Eleutherengona</taxon>
        <taxon>Raphignathae</taxon>
        <taxon>Tetranychoidea</taxon>
        <taxon>Tetranychidae</taxon>
        <taxon>Tetranychus</taxon>
    </lineage>
</organism>
<feature type="transmembrane region" description="Helical" evidence="1">
    <location>
        <begin position="7"/>
        <end position="26"/>
    </location>
</feature>
<proteinExistence type="predicted"/>
<dbReference type="Proteomes" id="UP000015104">
    <property type="component" value="Unassembled WGS sequence"/>
</dbReference>
<keyword evidence="1" id="KW-1133">Transmembrane helix</keyword>
<dbReference type="EnsemblMetazoa" id="tetur01g01980.1">
    <property type="protein sequence ID" value="tetur01g01980.1"/>
    <property type="gene ID" value="tetur01g01980"/>
</dbReference>